<name>A0A6M1T2W0_9BACT</name>
<reference evidence="1 2" key="1">
    <citation type="submission" date="2020-02" db="EMBL/GenBank/DDBJ databases">
        <title>Aliifodinibius halophilus 2W32, complete genome.</title>
        <authorList>
            <person name="Li Y."/>
            <person name="Wu S."/>
        </authorList>
    </citation>
    <scope>NUCLEOTIDE SEQUENCE [LARGE SCALE GENOMIC DNA]</scope>
    <source>
        <strain evidence="1 2">2W32</strain>
    </source>
</reference>
<accession>A0A6M1T2W0</accession>
<dbReference type="InterPro" id="IPR026350">
    <property type="entry name" value="GxxExxY"/>
</dbReference>
<evidence type="ECO:0000313" key="1">
    <source>
        <dbReference type="EMBL" id="NGP89796.1"/>
    </source>
</evidence>
<sequence>MNTYKHHKLTRKIIKGYYGVYNELGTGFLESVYESAMLFTLKNELGMDVKSQVPITVYFRDIIVGEFRADLVVENKVIVELKAVSILLSEHKAQLINYLKATDIELGLLMNFGDEPEFKRFIFDK</sequence>
<evidence type="ECO:0000313" key="2">
    <source>
        <dbReference type="Proteomes" id="UP000479132"/>
    </source>
</evidence>
<dbReference type="Pfam" id="PF13366">
    <property type="entry name" value="PDDEXK_3"/>
    <property type="match status" value="1"/>
</dbReference>
<proteinExistence type="predicted"/>
<dbReference type="AlphaFoldDB" id="A0A6M1T2W0"/>
<comment type="caution">
    <text evidence="1">The sequence shown here is derived from an EMBL/GenBank/DDBJ whole genome shotgun (WGS) entry which is preliminary data.</text>
</comment>
<dbReference type="EMBL" id="JAALLS010000025">
    <property type="protein sequence ID" value="NGP89796.1"/>
    <property type="molecule type" value="Genomic_DNA"/>
</dbReference>
<keyword evidence="2" id="KW-1185">Reference proteome</keyword>
<protein>
    <submittedName>
        <fullName evidence="1">GxxExxY protein</fullName>
    </submittedName>
</protein>
<organism evidence="1 2">
    <name type="scientific">Fodinibius halophilus</name>
    <dbReference type="NCBI Taxonomy" id="1736908"/>
    <lineage>
        <taxon>Bacteria</taxon>
        <taxon>Pseudomonadati</taxon>
        <taxon>Balneolota</taxon>
        <taxon>Balneolia</taxon>
        <taxon>Balneolales</taxon>
        <taxon>Balneolaceae</taxon>
        <taxon>Fodinibius</taxon>
    </lineage>
</organism>
<gene>
    <name evidence="1" type="ORF">G3569_15670</name>
</gene>
<dbReference type="RefSeq" id="WP_165270912.1">
    <property type="nucleotide sequence ID" value="NZ_JAALLS010000025.1"/>
</dbReference>
<dbReference type="NCBIfam" id="TIGR04256">
    <property type="entry name" value="GxxExxY"/>
    <property type="match status" value="1"/>
</dbReference>
<dbReference type="Proteomes" id="UP000479132">
    <property type="component" value="Unassembled WGS sequence"/>
</dbReference>